<feature type="compositionally biased region" description="Gly residues" evidence="7">
    <location>
        <begin position="178"/>
        <end position="192"/>
    </location>
</feature>
<dbReference type="InterPro" id="IPR001878">
    <property type="entry name" value="Znf_CCHC"/>
</dbReference>
<evidence type="ECO:0000256" key="1">
    <source>
        <dbReference type="ARBA" id="ARBA00004123"/>
    </source>
</evidence>
<dbReference type="Pfam" id="PF08783">
    <property type="entry name" value="DWNN"/>
    <property type="match status" value="1"/>
</dbReference>
<accession>A0AAV9DBR8</accession>
<dbReference type="EMBL" id="JAUJYO010000014">
    <property type="protein sequence ID" value="KAK1297783.1"/>
    <property type="molecule type" value="Genomic_DNA"/>
</dbReference>
<gene>
    <name evidence="10" type="ORF">QJS10_CPB14g00438</name>
</gene>
<dbReference type="GO" id="GO:0016567">
    <property type="term" value="P:protein ubiquitination"/>
    <property type="evidence" value="ECO:0007669"/>
    <property type="project" value="InterPro"/>
</dbReference>
<feature type="domain" description="DWNN" evidence="9">
    <location>
        <begin position="3"/>
        <end position="76"/>
    </location>
</feature>
<dbReference type="GO" id="GO:0005634">
    <property type="term" value="C:nucleus"/>
    <property type="evidence" value="ECO:0007669"/>
    <property type="project" value="UniProtKB-SubCell"/>
</dbReference>
<sequence>MAVHFKFKSAKDFDSVPINGHFISVGSLKRIIFEFKKLCRGRDFDLMISNAQTDEEYADEKTLIPKNTSVLVRRVPGHPQKPIIIAPPEHKVEEKIDIVAPSINSLPVNSSVTRFPPEESEWDEFGDDLYSVPEIYPVQPVNWVQDAILSDMADEDSKIKALVDTPALDWQRKTQDGYGSGRGFDRGIGGRMSGGRGFGRGLEHKTPPHGYICYRCNIPGHFIQHCPTNGDPNYDIKRVKPPTGIPKSMLMETPDGSFALPSGAVAVLKPNE</sequence>
<dbReference type="GO" id="GO:0008270">
    <property type="term" value="F:zinc ion binding"/>
    <property type="evidence" value="ECO:0007669"/>
    <property type="project" value="UniProtKB-KW"/>
</dbReference>
<feature type="domain" description="CCHC-type" evidence="8">
    <location>
        <begin position="213"/>
        <end position="227"/>
    </location>
</feature>
<dbReference type="SUPFAM" id="SSF57756">
    <property type="entry name" value="Retrovirus zinc finger-like domains"/>
    <property type="match status" value="1"/>
</dbReference>
<evidence type="ECO:0000313" key="10">
    <source>
        <dbReference type="EMBL" id="KAK1297783.1"/>
    </source>
</evidence>
<dbReference type="SMART" id="SM01180">
    <property type="entry name" value="DWNN"/>
    <property type="match status" value="1"/>
</dbReference>
<dbReference type="GO" id="GO:0006511">
    <property type="term" value="P:ubiquitin-dependent protein catabolic process"/>
    <property type="evidence" value="ECO:0007669"/>
    <property type="project" value="TreeGrafter"/>
</dbReference>
<dbReference type="PANTHER" id="PTHR15439:SF0">
    <property type="entry name" value="CELL DIVISION CYCLE AND APOPTOSIS REGULATOR PROTEIN 1-RELATED"/>
    <property type="match status" value="1"/>
</dbReference>
<comment type="caution">
    <text evidence="10">The sequence shown here is derived from an EMBL/GenBank/DDBJ whole genome shotgun (WGS) entry which is preliminary data.</text>
</comment>
<proteinExistence type="predicted"/>
<dbReference type="InterPro" id="IPR036875">
    <property type="entry name" value="Znf_CCHC_sf"/>
</dbReference>
<reference evidence="10" key="2">
    <citation type="submission" date="2023-06" db="EMBL/GenBank/DDBJ databases">
        <authorList>
            <person name="Ma L."/>
            <person name="Liu K.-W."/>
            <person name="Li Z."/>
            <person name="Hsiao Y.-Y."/>
            <person name="Qi Y."/>
            <person name="Fu T."/>
            <person name="Tang G."/>
            <person name="Zhang D."/>
            <person name="Sun W.-H."/>
            <person name="Liu D.-K."/>
            <person name="Li Y."/>
            <person name="Chen G.-Z."/>
            <person name="Liu X.-D."/>
            <person name="Liao X.-Y."/>
            <person name="Jiang Y.-T."/>
            <person name="Yu X."/>
            <person name="Hao Y."/>
            <person name="Huang J."/>
            <person name="Zhao X.-W."/>
            <person name="Ke S."/>
            <person name="Chen Y.-Y."/>
            <person name="Wu W.-L."/>
            <person name="Hsu J.-L."/>
            <person name="Lin Y.-F."/>
            <person name="Huang M.-D."/>
            <person name="Li C.-Y."/>
            <person name="Huang L."/>
            <person name="Wang Z.-W."/>
            <person name="Zhao X."/>
            <person name="Zhong W.-Y."/>
            <person name="Peng D.-H."/>
            <person name="Ahmad S."/>
            <person name="Lan S."/>
            <person name="Zhang J.-S."/>
            <person name="Tsai W.-C."/>
            <person name="Van De Peer Y."/>
            <person name="Liu Z.-J."/>
        </authorList>
    </citation>
    <scope>NUCLEOTIDE SEQUENCE</scope>
    <source>
        <strain evidence="10">CP</strain>
        <tissue evidence="10">Leaves</tissue>
    </source>
</reference>
<dbReference type="InterPro" id="IPR014891">
    <property type="entry name" value="DWNN_domain"/>
</dbReference>
<dbReference type="InterPro" id="IPR033489">
    <property type="entry name" value="RBBP6"/>
</dbReference>
<dbReference type="Gene3D" id="3.10.20.90">
    <property type="entry name" value="Phosphatidylinositol 3-kinase Catalytic Subunit, Chain A, domain 1"/>
    <property type="match status" value="1"/>
</dbReference>
<evidence type="ECO:0000256" key="4">
    <source>
        <dbReference type="ARBA" id="ARBA00022833"/>
    </source>
</evidence>
<dbReference type="GO" id="GO:0003676">
    <property type="term" value="F:nucleic acid binding"/>
    <property type="evidence" value="ECO:0007669"/>
    <property type="project" value="InterPro"/>
</dbReference>
<dbReference type="AlphaFoldDB" id="A0AAV9DBR8"/>
<keyword evidence="3 6" id="KW-0863">Zinc-finger</keyword>
<feature type="region of interest" description="Disordered" evidence="7">
    <location>
        <begin position="173"/>
        <end position="192"/>
    </location>
</feature>
<keyword evidence="5" id="KW-0539">Nucleus</keyword>
<protein>
    <recommendedName>
        <fullName evidence="12">DWNN domain-containing protein</fullName>
    </recommendedName>
</protein>
<evidence type="ECO:0000259" key="9">
    <source>
        <dbReference type="PROSITE" id="PS51282"/>
    </source>
</evidence>
<dbReference type="Gene3D" id="4.10.60.10">
    <property type="entry name" value="Zinc finger, CCHC-type"/>
    <property type="match status" value="1"/>
</dbReference>
<evidence type="ECO:0000256" key="3">
    <source>
        <dbReference type="ARBA" id="ARBA00022771"/>
    </source>
</evidence>
<keyword evidence="11" id="KW-1185">Reference proteome</keyword>
<evidence type="ECO:0000256" key="7">
    <source>
        <dbReference type="SAM" id="MobiDB-lite"/>
    </source>
</evidence>
<dbReference type="PROSITE" id="PS51282">
    <property type="entry name" value="DWNN"/>
    <property type="match status" value="1"/>
</dbReference>
<dbReference type="GO" id="GO:0006397">
    <property type="term" value="P:mRNA processing"/>
    <property type="evidence" value="ECO:0007669"/>
    <property type="project" value="InterPro"/>
</dbReference>
<comment type="subcellular location">
    <subcellularLocation>
        <location evidence="1">Nucleus</location>
    </subcellularLocation>
</comment>
<evidence type="ECO:0000313" key="11">
    <source>
        <dbReference type="Proteomes" id="UP001180020"/>
    </source>
</evidence>
<reference evidence="10" key="1">
    <citation type="journal article" date="2023" name="Nat. Commun.">
        <title>Diploid and tetraploid genomes of Acorus and the evolution of monocots.</title>
        <authorList>
            <person name="Ma L."/>
            <person name="Liu K.W."/>
            <person name="Li Z."/>
            <person name="Hsiao Y.Y."/>
            <person name="Qi Y."/>
            <person name="Fu T."/>
            <person name="Tang G.D."/>
            <person name="Zhang D."/>
            <person name="Sun W.H."/>
            <person name="Liu D.K."/>
            <person name="Li Y."/>
            <person name="Chen G.Z."/>
            <person name="Liu X.D."/>
            <person name="Liao X.Y."/>
            <person name="Jiang Y.T."/>
            <person name="Yu X."/>
            <person name="Hao Y."/>
            <person name="Huang J."/>
            <person name="Zhao X.W."/>
            <person name="Ke S."/>
            <person name="Chen Y.Y."/>
            <person name="Wu W.L."/>
            <person name="Hsu J.L."/>
            <person name="Lin Y.F."/>
            <person name="Huang M.D."/>
            <person name="Li C.Y."/>
            <person name="Huang L."/>
            <person name="Wang Z.W."/>
            <person name="Zhao X."/>
            <person name="Zhong W.Y."/>
            <person name="Peng D.H."/>
            <person name="Ahmad S."/>
            <person name="Lan S."/>
            <person name="Zhang J.S."/>
            <person name="Tsai W.C."/>
            <person name="Van de Peer Y."/>
            <person name="Liu Z.J."/>
        </authorList>
    </citation>
    <scope>NUCLEOTIDE SEQUENCE</scope>
    <source>
        <strain evidence="10">CP</strain>
    </source>
</reference>
<evidence type="ECO:0000256" key="6">
    <source>
        <dbReference type="PROSITE-ProRule" id="PRU00047"/>
    </source>
</evidence>
<dbReference type="GO" id="GO:0061630">
    <property type="term" value="F:ubiquitin protein ligase activity"/>
    <property type="evidence" value="ECO:0007669"/>
    <property type="project" value="InterPro"/>
</dbReference>
<organism evidence="10 11">
    <name type="scientific">Acorus calamus</name>
    <name type="common">Sweet flag</name>
    <dbReference type="NCBI Taxonomy" id="4465"/>
    <lineage>
        <taxon>Eukaryota</taxon>
        <taxon>Viridiplantae</taxon>
        <taxon>Streptophyta</taxon>
        <taxon>Embryophyta</taxon>
        <taxon>Tracheophyta</taxon>
        <taxon>Spermatophyta</taxon>
        <taxon>Magnoliopsida</taxon>
        <taxon>Liliopsida</taxon>
        <taxon>Acoraceae</taxon>
        <taxon>Acorus</taxon>
    </lineage>
</organism>
<evidence type="ECO:0000256" key="5">
    <source>
        <dbReference type="ARBA" id="ARBA00023242"/>
    </source>
</evidence>
<dbReference type="PANTHER" id="PTHR15439">
    <property type="entry name" value="RETINOBLASTOMA-BINDING PROTEIN 6"/>
    <property type="match status" value="1"/>
</dbReference>
<name>A0AAV9DBR8_ACOCL</name>
<keyword evidence="4" id="KW-0862">Zinc</keyword>
<dbReference type="InterPro" id="IPR025829">
    <property type="entry name" value="Zn_knuckle_CX2CX3GHX4C"/>
</dbReference>
<dbReference type="Pfam" id="PF13696">
    <property type="entry name" value="zf-CCHC_2"/>
    <property type="match status" value="1"/>
</dbReference>
<evidence type="ECO:0008006" key="12">
    <source>
        <dbReference type="Google" id="ProtNLM"/>
    </source>
</evidence>
<evidence type="ECO:0000256" key="2">
    <source>
        <dbReference type="ARBA" id="ARBA00022723"/>
    </source>
</evidence>
<keyword evidence="2" id="KW-0479">Metal-binding</keyword>
<dbReference type="PROSITE" id="PS50158">
    <property type="entry name" value="ZF_CCHC"/>
    <property type="match status" value="1"/>
</dbReference>
<evidence type="ECO:0000259" key="8">
    <source>
        <dbReference type="PROSITE" id="PS50158"/>
    </source>
</evidence>
<dbReference type="Proteomes" id="UP001180020">
    <property type="component" value="Unassembled WGS sequence"/>
</dbReference>